<dbReference type="AlphaFoldDB" id="F2PQH5"/>
<gene>
    <name evidence="1" type="ORF">TEQG_03176</name>
</gene>
<name>F2PQH5_TRIEC</name>
<proteinExistence type="predicted"/>
<keyword evidence="2" id="KW-1185">Reference proteome</keyword>
<dbReference type="EMBL" id="DS995731">
    <property type="protein sequence ID" value="EGE04143.1"/>
    <property type="molecule type" value="Genomic_DNA"/>
</dbReference>
<evidence type="ECO:0000313" key="2">
    <source>
        <dbReference type="Proteomes" id="UP000009169"/>
    </source>
</evidence>
<accession>F2PQH5</accession>
<reference evidence="2" key="1">
    <citation type="journal article" date="2012" name="MBio">
        <title>Comparative genome analysis of Trichophyton rubrum and related dermatophytes reveals candidate genes involved in infection.</title>
        <authorList>
            <person name="Martinez D.A."/>
            <person name="Oliver B.G."/>
            <person name="Graeser Y."/>
            <person name="Goldberg J.M."/>
            <person name="Li W."/>
            <person name="Martinez-Rossi N.M."/>
            <person name="Monod M."/>
            <person name="Shelest E."/>
            <person name="Barton R.C."/>
            <person name="Birch E."/>
            <person name="Brakhage A.A."/>
            <person name="Chen Z."/>
            <person name="Gurr S.J."/>
            <person name="Heiman D."/>
            <person name="Heitman J."/>
            <person name="Kosti I."/>
            <person name="Rossi A."/>
            <person name="Saif S."/>
            <person name="Samalova M."/>
            <person name="Saunders C.W."/>
            <person name="Shea T."/>
            <person name="Summerbell R.C."/>
            <person name="Xu J."/>
            <person name="Young S."/>
            <person name="Zeng Q."/>
            <person name="Birren B.W."/>
            <person name="Cuomo C.A."/>
            <person name="White T.C."/>
        </authorList>
    </citation>
    <scope>NUCLEOTIDE SEQUENCE [LARGE SCALE GENOMIC DNA]</scope>
    <source>
        <strain evidence="2">ATCC MYA-4606 / CBS 127.97</strain>
    </source>
</reference>
<organism evidence="1 2">
    <name type="scientific">Trichophyton equinum (strain ATCC MYA-4606 / CBS 127.97)</name>
    <name type="common">Horse ringworm fungus</name>
    <dbReference type="NCBI Taxonomy" id="559882"/>
    <lineage>
        <taxon>Eukaryota</taxon>
        <taxon>Fungi</taxon>
        <taxon>Dikarya</taxon>
        <taxon>Ascomycota</taxon>
        <taxon>Pezizomycotina</taxon>
        <taxon>Eurotiomycetes</taxon>
        <taxon>Eurotiomycetidae</taxon>
        <taxon>Onygenales</taxon>
        <taxon>Arthrodermataceae</taxon>
        <taxon>Trichophyton</taxon>
    </lineage>
</organism>
<dbReference type="VEuPathDB" id="FungiDB:TEQG_03176"/>
<evidence type="ECO:0000313" key="1">
    <source>
        <dbReference type="EMBL" id="EGE04143.1"/>
    </source>
</evidence>
<sequence length="197" mass="22013">MACHGISRGHQSILPSIPRARQRSGITQSQVVKYSGSCFRVRYPRCILLDRGVSSTRVVRKQALPTATYNLHLCPASPRLLLFIVKYYIKIGGCRCFVVEIAFFSTSCLARRGSWSKTNEANKTNKTNFPKLLIVAASALVQIEVSAEYCVIRIGETFRSRSTEKPKAVSSAAETRFLQAKKVIFLRKSRTAKVPKV</sequence>
<dbReference type="Proteomes" id="UP000009169">
    <property type="component" value="Unassembled WGS sequence"/>
</dbReference>
<dbReference type="HOGENOM" id="CLU_1385064_0_0_1"/>
<protein>
    <submittedName>
        <fullName evidence="1">Uncharacterized protein</fullName>
    </submittedName>
</protein>